<evidence type="ECO:0000313" key="1">
    <source>
        <dbReference type="EMBL" id="KAG8370352.1"/>
    </source>
</evidence>
<dbReference type="EMBL" id="WHWC01000014">
    <property type="protein sequence ID" value="KAG8370352.1"/>
    <property type="molecule type" value="Genomic_DNA"/>
</dbReference>
<gene>
    <name evidence="1" type="ORF">BUALT_Bualt14G0108000</name>
</gene>
<comment type="caution">
    <text evidence="1">The sequence shown here is derived from an EMBL/GenBank/DDBJ whole genome shotgun (WGS) entry which is preliminary data.</text>
</comment>
<dbReference type="AlphaFoldDB" id="A0AAV6WS03"/>
<name>A0AAV6WS03_9LAMI</name>
<accession>A0AAV6WS03</accession>
<keyword evidence="2" id="KW-1185">Reference proteome</keyword>
<dbReference type="Proteomes" id="UP000826271">
    <property type="component" value="Unassembled WGS sequence"/>
</dbReference>
<dbReference type="PANTHER" id="PTHR33592">
    <property type="entry name" value="TRANSMEMBRANE PROTEIN"/>
    <property type="match status" value="1"/>
</dbReference>
<proteinExistence type="predicted"/>
<organism evidence="1 2">
    <name type="scientific">Buddleja alternifolia</name>
    <dbReference type="NCBI Taxonomy" id="168488"/>
    <lineage>
        <taxon>Eukaryota</taxon>
        <taxon>Viridiplantae</taxon>
        <taxon>Streptophyta</taxon>
        <taxon>Embryophyta</taxon>
        <taxon>Tracheophyta</taxon>
        <taxon>Spermatophyta</taxon>
        <taxon>Magnoliopsida</taxon>
        <taxon>eudicotyledons</taxon>
        <taxon>Gunneridae</taxon>
        <taxon>Pentapetalae</taxon>
        <taxon>asterids</taxon>
        <taxon>lamiids</taxon>
        <taxon>Lamiales</taxon>
        <taxon>Scrophulariaceae</taxon>
        <taxon>Buddlejeae</taxon>
        <taxon>Buddleja</taxon>
    </lineage>
</organism>
<protein>
    <submittedName>
        <fullName evidence="1">Uncharacterized protein</fullName>
    </submittedName>
</protein>
<evidence type="ECO:0000313" key="2">
    <source>
        <dbReference type="Proteomes" id="UP000826271"/>
    </source>
</evidence>
<reference evidence="1" key="1">
    <citation type="submission" date="2019-10" db="EMBL/GenBank/DDBJ databases">
        <authorList>
            <person name="Zhang R."/>
            <person name="Pan Y."/>
            <person name="Wang J."/>
            <person name="Ma R."/>
            <person name="Yu S."/>
        </authorList>
    </citation>
    <scope>NUCLEOTIDE SEQUENCE</scope>
    <source>
        <strain evidence="1">LA-IB0</strain>
        <tissue evidence="1">Leaf</tissue>
    </source>
</reference>
<dbReference type="PANTHER" id="PTHR33592:SF3">
    <property type="entry name" value="TRANSMEMBRANE PROTEIN"/>
    <property type="match status" value="1"/>
</dbReference>
<sequence>MRSSVNIQCNTNSVASVSFTRSSVTVQYNTDLVSSFSVTRSCQCDTNSIVSTFTMYSAIVKYNTNSVASVSVTRSRAIVQCDRNSIISISFTRVRTQTSLLASLPRGPVPKSGGSPCTYIPGRGSGSCKLNEKHFFGGGSAHVPPASPRAGIASVVAKDKVVKDFAS</sequence>